<accession>A0A433Q2E0</accession>
<name>A0A433Q2E0_9FUNG</name>
<dbReference type="AlphaFoldDB" id="A0A433Q2E0"/>
<sequence length="125" mass="14686">MPLPRHPTRERGHDARHGKPSRGPGATKVLHQGILRRPCHVLRLPYLPPTPTETLWRRMEKAGRAGRRLWWVIIQFCPCRSLRVVPLINFRNLVPIHSRSLGRIPRLPRLENLKSYEAEWVAIRY</sequence>
<comment type="caution">
    <text evidence="2">The sequence shown here is derived from an EMBL/GenBank/DDBJ whole genome shotgun (WGS) entry which is preliminary data.</text>
</comment>
<gene>
    <name evidence="2" type="ORF">BC938DRAFT_474354</name>
</gene>
<feature type="compositionally biased region" description="Basic and acidic residues" evidence="1">
    <location>
        <begin position="7"/>
        <end position="17"/>
    </location>
</feature>
<reference evidence="2 3" key="1">
    <citation type="journal article" date="2018" name="New Phytol.">
        <title>Phylogenomics of Endogonaceae and evolution of mycorrhizas within Mucoromycota.</title>
        <authorList>
            <person name="Chang Y."/>
            <person name="Desiro A."/>
            <person name="Na H."/>
            <person name="Sandor L."/>
            <person name="Lipzen A."/>
            <person name="Clum A."/>
            <person name="Barry K."/>
            <person name="Grigoriev I.V."/>
            <person name="Martin F.M."/>
            <person name="Stajich J.E."/>
            <person name="Smith M.E."/>
            <person name="Bonito G."/>
            <person name="Spatafora J.W."/>
        </authorList>
    </citation>
    <scope>NUCLEOTIDE SEQUENCE [LARGE SCALE GENOMIC DNA]</scope>
    <source>
        <strain evidence="2 3">AD002</strain>
    </source>
</reference>
<evidence type="ECO:0000313" key="3">
    <source>
        <dbReference type="Proteomes" id="UP000274822"/>
    </source>
</evidence>
<evidence type="ECO:0000313" key="2">
    <source>
        <dbReference type="EMBL" id="RUS23950.1"/>
    </source>
</evidence>
<feature type="region of interest" description="Disordered" evidence="1">
    <location>
        <begin position="1"/>
        <end position="27"/>
    </location>
</feature>
<proteinExistence type="predicted"/>
<dbReference type="EMBL" id="RBNJ01017861">
    <property type="protein sequence ID" value="RUS23950.1"/>
    <property type="molecule type" value="Genomic_DNA"/>
</dbReference>
<protein>
    <submittedName>
        <fullName evidence="2">Uncharacterized protein</fullName>
    </submittedName>
</protein>
<keyword evidence="3" id="KW-1185">Reference proteome</keyword>
<dbReference type="Proteomes" id="UP000274822">
    <property type="component" value="Unassembled WGS sequence"/>
</dbReference>
<organism evidence="2 3">
    <name type="scientific">Jimgerdemannia flammicorona</name>
    <dbReference type="NCBI Taxonomy" id="994334"/>
    <lineage>
        <taxon>Eukaryota</taxon>
        <taxon>Fungi</taxon>
        <taxon>Fungi incertae sedis</taxon>
        <taxon>Mucoromycota</taxon>
        <taxon>Mucoromycotina</taxon>
        <taxon>Endogonomycetes</taxon>
        <taxon>Endogonales</taxon>
        <taxon>Endogonaceae</taxon>
        <taxon>Jimgerdemannia</taxon>
    </lineage>
</organism>
<evidence type="ECO:0000256" key="1">
    <source>
        <dbReference type="SAM" id="MobiDB-lite"/>
    </source>
</evidence>